<feature type="compositionally biased region" description="Polar residues" evidence="1">
    <location>
        <begin position="96"/>
        <end position="107"/>
    </location>
</feature>
<gene>
    <name evidence="2" type="ORF">BDK51DRAFT_33926</name>
</gene>
<keyword evidence="3" id="KW-1185">Reference proteome</keyword>
<evidence type="ECO:0000256" key="1">
    <source>
        <dbReference type="SAM" id="MobiDB-lite"/>
    </source>
</evidence>
<feature type="region of interest" description="Disordered" evidence="1">
    <location>
        <begin position="1"/>
        <end position="107"/>
    </location>
</feature>
<dbReference type="Proteomes" id="UP000269721">
    <property type="component" value="Unassembled WGS sequence"/>
</dbReference>
<feature type="compositionally biased region" description="Basic and acidic residues" evidence="1">
    <location>
        <begin position="39"/>
        <end position="51"/>
    </location>
</feature>
<accession>A0A4P9VUF6</accession>
<evidence type="ECO:0000313" key="3">
    <source>
        <dbReference type="Proteomes" id="UP000269721"/>
    </source>
</evidence>
<feature type="compositionally biased region" description="Polar residues" evidence="1">
    <location>
        <begin position="142"/>
        <end position="169"/>
    </location>
</feature>
<evidence type="ECO:0000313" key="2">
    <source>
        <dbReference type="EMBL" id="RKO82712.1"/>
    </source>
</evidence>
<feature type="compositionally biased region" description="Low complexity" evidence="1">
    <location>
        <begin position="74"/>
        <end position="91"/>
    </location>
</feature>
<dbReference type="AlphaFoldDB" id="A0A4P9VUF6"/>
<name>A0A4P9VUF6_9FUNG</name>
<organism evidence="2 3">
    <name type="scientific">Blyttiomyces helicus</name>
    <dbReference type="NCBI Taxonomy" id="388810"/>
    <lineage>
        <taxon>Eukaryota</taxon>
        <taxon>Fungi</taxon>
        <taxon>Fungi incertae sedis</taxon>
        <taxon>Chytridiomycota</taxon>
        <taxon>Chytridiomycota incertae sedis</taxon>
        <taxon>Chytridiomycetes</taxon>
        <taxon>Chytridiomycetes incertae sedis</taxon>
        <taxon>Blyttiomyces</taxon>
    </lineage>
</organism>
<dbReference type="EMBL" id="ML002185">
    <property type="protein sequence ID" value="RKO82712.1"/>
    <property type="molecule type" value="Genomic_DNA"/>
</dbReference>
<reference evidence="3" key="1">
    <citation type="journal article" date="2018" name="Nat. Microbiol.">
        <title>Leveraging single-cell genomics to expand the fungal tree of life.</title>
        <authorList>
            <person name="Ahrendt S.R."/>
            <person name="Quandt C.A."/>
            <person name="Ciobanu D."/>
            <person name="Clum A."/>
            <person name="Salamov A."/>
            <person name="Andreopoulos B."/>
            <person name="Cheng J.F."/>
            <person name="Woyke T."/>
            <person name="Pelin A."/>
            <person name="Henrissat B."/>
            <person name="Reynolds N.K."/>
            <person name="Benny G.L."/>
            <person name="Smith M.E."/>
            <person name="James T.Y."/>
            <person name="Grigoriev I.V."/>
        </authorList>
    </citation>
    <scope>NUCLEOTIDE SEQUENCE [LARGE SCALE GENOMIC DNA]</scope>
</reference>
<feature type="region of interest" description="Disordered" evidence="1">
    <location>
        <begin position="142"/>
        <end position="181"/>
    </location>
</feature>
<protein>
    <submittedName>
        <fullName evidence="2">Uncharacterized protein</fullName>
    </submittedName>
</protein>
<proteinExistence type="predicted"/>
<sequence>MGSNANEVLGPIQAQADPFIDRLMQTEEAATDSEPDAELDSHRHASPREDVLLDPSTQDGYPVQEAPSPHSSITAALSRTPSTPASPSTTPINLPPATSTSPNICDTLHSTSPNYYDTHAYTHASTSPNIYDTDAYTSPNIYDSVTSNSSQTWTSLNNYQANGPTTPNNYHPDLTTPPKAP</sequence>
<feature type="compositionally biased region" description="Acidic residues" evidence="1">
    <location>
        <begin position="29"/>
        <end position="38"/>
    </location>
</feature>